<dbReference type="GO" id="GO:0016620">
    <property type="term" value="F:oxidoreductase activity, acting on the aldehyde or oxo group of donors, NAD or NADP as acceptor"/>
    <property type="evidence" value="ECO:0007669"/>
    <property type="project" value="InterPro"/>
</dbReference>
<dbReference type="Gene3D" id="3.40.50.720">
    <property type="entry name" value="NAD(P)-binding Rossmann-like Domain"/>
    <property type="match status" value="1"/>
</dbReference>
<dbReference type="RefSeq" id="WP_068822702.1">
    <property type="nucleotide sequence ID" value="NZ_LWHJ01000028.1"/>
</dbReference>
<organism evidence="2 3">
    <name type="scientific">Pedobacter psychrophilus</name>
    <dbReference type="NCBI Taxonomy" id="1826909"/>
    <lineage>
        <taxon>Bacteria</taxon>
        <taxon>Pseudomonadati</taxon>
        <taxon>Bacteroidota</taxon>
        <taxon>Sphingobacteriia</taxon>
        <taxon>Sphingobacteriales</taxon>
        <taxon>Sphingobacteriaceae</taxon>
        <taxon>Pedobacter</taxon>
    </lineage>
</organism>
<evidence type="ECO:0000313" key="3">
    <source>
        <dbReference type="Proteomes" id="UP000078459"/>
    </source>
</evidence>
<dbReference type="EMBL" id="LWHJ01000028">
    <property type="protein sequence ID" value="OAQ39176.1"/>
    <property type="molecule type" value="Genomic_DNA"/>
</dbReference>
<dbReference type="SUPFAM" id="SSF51735">
    <property type="entry name" value="NAD(P)-binding Rossmann-fold domains"/>
    <property type="match status" value="1"/>
</dbReference>
<keyword evidence="3" id="KW-1185">Reference proteome</keyword>
<dbReference type="InterPro" id="IPR000534">
    <property type="entry name" value="Semialdehyde_DH_NAD-bd"/>
</dbReference>
<dbReference type="Pfam" id="PF13460">
    <property type="entry name" value="NAD_binding_10"/>
    <property type="match status" value="1"/>
</dbReference>
<dbReference type="SMART" id="SM00859">
    <property type="entry name" value="Semialdhyde_dh"/>
    <property type="match status" value="1"/>
</dbReference>
<accession>A0A179DDR3</accession>
<dbReference type="InterPro" id="IPR036291">
    <property type="entry name" value="NAD(P)-bd_dom_sf"/>
</dbReference>
<gene>
    <name evidence="2" type="ORF">A5893_10950</name>
</gene>
<dbReference type="AlphaFoldDB" id="A0A179DDR3"/>
<comment type="caution">
    <text evidence="2">The sequence shown here is derived from an EMBL/GenBank/DDBJ whole genome shotgun (WGS) entry which is preliminary data.</text>
</comment>
<dbReference type="Proteomes" id="UP000078459">
    <property type="component" value="Unassembled WGS sequence"/>
</dbReference>
<dbReference type="OrthoDB" id="9798632at2"/>
<reference evidence="2 3" key="2">
    <citation type="submission" date="2016-06" db="EMBL/GenBank/DDBJ databases">
        <title>Pedobacter psychrophilus sp. nov., isolated from Antarctic fragmentary rock.</title>
        <authorList>
            <person name="Svec P."/>
        </authorList>
    </citation>
    <scope>NUCLEOTIDE SEQUENCE [LARGE SCALE GENOMIC DNA]</scope>
    <source>
        <strain evidence="2 3">CCM 8644</strain>
    </source>
</reference>
<dbReference type="PANTHER" id="PTHR14097:SF7">
    <property type="entry name" value="OXIDOREDUCTASE HTATIP2"/>
    <property type="match status" value="1"/>
</dbReference>
<sequence>MALKAIVLGASGLIGSNLLSIILSDDNYEEVIVFVRKKLTLKSSKLIQIITDFNNLDELKNATKADVVFCCLGSTKKKTPNLEKYKKVDHDIPLFIANEALKNGASQYHIVSALGANLNSSNFYSRMKGEIENDLKDLNYPSLFIYQPSFLEGDRNEYRPLEKIMSPIMKGLNFLLIGPLRKYQSIAAEDVAKAMVKESIKNKRGIFVIESDQIKELA</sequence>
<dbReference type="STRING" id="1826909.A5893_10950"/>
<evidence type="ECO:0000259" key="1">
    <source>
        <dbReference type="SMART" id="SM00859"/>
    </source>
</evidence>
<dbReference type="InterPro" id="IPR016040">
    <property type="entry name" value="NAD(P)-bd_dom"/>
</dbReference>
<protein>
    <submittedName>
        <fullName evidence="2">Nucleoside-diphosphate sugar epimerase</fullName>
    </submittedName>
</protein>
<name>A0A179DDR3_9SPHI</name>
<feature type="domain" description="Semialdehyde dehydrogenase NAD-binding" evidence="1">
    <location>
        <begin position="4"/>
        <end position="104"/>
    </location>
</feature>
<dbReference type="PANTHER" id="PTHR14097">
    <property type="entry name" value="OXIDOREDUCTASE HTATIP2"/>
    <property type="match status" value="1"/>
</dbReference>
<proteinExistence type="predicted"/>
<dbReference type="GO" id="GO:0051287">
    <property type="term" value="F:NAD binding"/>
    <property type="evidence" value="ECO:0007669"/>
    <property type="project" value="InterPro"/>
</dbReference>
<reference evidence="2 3" key="1">
    <citation type="submission" date="2016-04" db="EMBL/GenBank/DDBJ databases">
        <authorList>
            <person name="Evans L.H."/>
            <person name="Alamgir A."/>
            <person name="Owens N."/>
            <person name="Weber N.D."/>
            <person name="Virtaneva K."/>
            <person name="Barbian K."/>
            <person name="Babar A."/>
            <person name="Rosenke K."/>
        </authorList>
    </citation>
    <scope>NUCLEOTIDE SEQUENCE [LARGE SCALE GENOMIC DNA]</scope>
    <source>
        <strain evidence="2 3">CCM 8644</strain>
    </source>
</reference>
<evidence type="ECO:0000313" key="2">
    <source>
        <dbReference type="EMBL" id="OAQ39176.1"/>
    </source>
</evidence>